<evidence type="ECO:0000313" key="7">
    <source>
        <dbReference type="EMBL" id="MDP9832367.1"/>
    </source>
</evidence>
<name>A0ABT9PIR5_9ACTO</name>
<dbReference type="RefSeq" id="WP_307634755.1">
    <property type="nucleotide sequence ID" value="NZ_JAUSQL010000001.1"/>
</dbReference>
<keyword evidence="2" id="KW-0889">Transcription antitermination</keyword>
<evidence type="ECO:0000256" key="5">
    <source>
        <dbReference type="ARBA" id="ARBA00023163"/>
    </source>
</evidence>
<dbReference type="Gene3D" id="1.10.940.10">
    <property type="entry name" value="NusB-like"/>
    <property type="match status" value="1"/>
</dbReference>
<feature type="domain" description="NusB/RsmB/TIM44" evidence="6">
    <location>
        <begin position="17"/>
        <end position="138"/>
    </location>
</feature>
<dbReference type="InterPro" id="IPR006027">
    <property type="entry name" value="NusB_RsmB_TIM44"/>
</dbReference>
<keyword evidence="5" id="KW-0804">Transcription</keyword>
<dbReference type="Pfam" id="PF01029">
    <property type="entry name" value="NusB"/>
    <property type="match status" value="1"/>
</dbReference>
<dbReference type="InterPro" id="IPR035926">
    <property type="entry name" value="NusB-like_sf"/>
</dbReference>
<organism evidence="7 8">
    <name type="scientific">Trueperella abortisuis</name>
    <dbReference type="NCBI Taxonomy" id="445930"/>
    <lineage>
        <taxon>Bacteria</taxon>
        <taxon>Bacillati</taxon>
        <taxon>Actinomycetota</taxon>
        <taxon>Actinomycetes</taxon>
        <taxon>Actinomycetales</taxon>
        <taxon>Actinomycetaceae</taxon>
        <taxon>Trueperella</taxon>
    </lineage>
</organism>
<dbReference type="EMBL" id="JAUSQL010000001">
    <property type="protein sequence ID" value="MDP9832367.1"/>
    <property type="molecule type" value="Genomic_DNA"/>
</dbReference>
<keyword evidence="4" id="KW-0805">Transcription regulation</keyword>
<sequence length="166" mass="18341">MEKKSRPNPKRKGRSLQRQMALDVIFEADLRGTDLSALLEERKVISTHMVPIGDYGVTIVATYADNAPDVDSMIEAASPNWPIERMSVVDRCLLRVGATELMFLDVDLPVVVSEIKSLARDISTDRAVPFLMGVINRIGEIRAGETAGLNDIIEKLPVTGKEPEPR</sequence>
<keyword evidence="8" id="KW-1185">Reference proteome</keyword>
<reference evidence="7 8" key="1">
    <citation type="submission" date="2023-07" db="EMBL/GenBank/DDBJ databases">
        <title>Sequencing the genomes of 1000 actinobacteria strains.</title>
        <authorList>
            <person name="Klenk H.-P."/>
        </authorList>
    </citation>
    <scope>NUCLEOTIDE SEQUENCE [LARGE SCALE GENOMIC DNA]</scope>
    <source>
        <strain evidence="7 8">DSM 19515</strain>
    </source>
</reference>
<dbReference type="PANTHER" id="PTHR11078:SF3">
    <property type="entry name" value="ANTITERMINATION NUSB DOMAIN-CONTAINING PROTEIN"/>
    <property type="match status" value="1"/>
</dbReference>
<evidence type="ECO:0000256" key="2">
    <source>
        <dbReference type="ARBA" id="ARBA00022814"/>
    </source>
</evidence>
<dbReference type="Proteomes" id="UP001230145">
    <property type="component" value="Unassembled WGS sequence"/>
</dbReference>
<evidence type="ECO:0000256" key="4">
    <source>
        <dbReference type="ARBA" id="ARBA00023015"/>
    </source>
</evidence>
<evidence type="ECO:0000256" key="3">
    <source>
        <dbReference type="ARBA" id="ARBA00022884"/>
    </source>
</evidence>
<evidence type="ECO:0000313" key="8">
    <source>
        <dbReference type="Proteomes" id="UP001230145"/>
    </source>
</evidence>
<dbReference type="SUPFAM" id="SSF48013">
    <property type="entry name" value="NusB-like"/>
    <property type="match status" value="1"/>
</dbReference>
<dbReference type="PANTHER" id="PTHR11078">
    <property type="entry name" value="N UTILIZATION SUBSTANCE PROTEIN B-RELATED"/>
    <property type="match status" value="1"/>
</dbReference>
<comment type="caution">
    <text evidence="7">The sequence shown here is derived from an EMBL/GenBank/DDBJ whole genome shotgun (WGS) entry which is preliminary data.</text>
</comment>
<proteinExistence type="inferred from homology"/>
<comment type="similarity">
    <text evidence="1">Belongs to the NusB family.</text>
</comment>
<accession>A0ABT9PIR5</accession>
<gene>
    <name evidence="7" type="ORF">J2S45_001046</name>
</gene>
<dbReference type="InterPro" id="IPR011605">
    <property type="entry name" value="NusB_fam"/>
</dbReference>
<protein>
    <submittedName>
        <fullName evidence="7">N utilization substance protein B</fullName>
    </submittedName>
</protein>
<evidence type="ECO:0000256" key="1">
    <source>
        <dbReference type="ARBA" id="ARBA00005952"/>
    </source>
</evidence>
<keyword evidence="3" id="KW-0694">RNA-binding</keyword>
<evidence type="ECO:0000259" key="6">
    <source>
        <dbReference type="Pfam" id="PF01029"/>
    </source>
</evidence>